<dbReference type="RefSeq" id="WP_216240725.1">
    <property type="nucleotide sequence ID" value="NZ_JABACJ020000005.1"/>
</dbReference>
<proteinExistence type="predicted"/>
<keyword evidence="2" id="KW-1185">Reference proteome</keyword>
<reference evidence="1 2" key="1">
    <citation type="submission" date="2021-06" db="EMBL/GenBank/DDBJ databases">
        <title>Faecalicatena sp. nov. isolated from porcine feces.</title>
        <authorList>
            <person name="Oh B.S."/>
            <person name="Lee J.H."/>
        </authorList>
    </citation>
    <scope>NUCLEOTIDE SEQUENCE [LARGE SCALE GENOMIC DNA]</scope>
    <source>
        <strain evidence="1 2">AGMB00832</strain>
    </source>
</reference>
<protein>
    <submittedName>
        <fullName evidence="1">Uncharacterized protein</fullName>
    </submittedName>
</protein>
<accession>A0ABS6D259</accession>
<name>A0ABS6D259_9FIRM</name>
<dbReference type="EMBL" id="JABACJ020000005">
    <property type="protein sequence ID" value="MBU3875687.1"/>
    <property type="molecule type" value="Genomic_DNA"/>
</dbReference>
<gene>
    <name evidence="1" type="ORF">HGO97_007675</name>
</gene>
<evidence type="ECO:0000313" key="2">
    <source>
        <dbReference type="Proteomes" id="UP000723714"/>
    </source>
</evidence>
<sequence length="236" mass="26279">MKKGSKEKVTMGSGEVFIDEFNGQLPEFQTLITTMMTDEKRAGWIKGGASIEYKPTMTTEKDDLGHIVKEVLTDEEATFKTGLFTWNAETLQKLCSTARLETAGKYRILKVGGTSNDDGKQYVILFVHKDPVEGNCYLVIVGRNSAGFTITWATDSATVIDAEFGCKPQDDEGTLIQFVEEIDEEYKEEYTEEELNVLTIEQIKLIATAKGYTITKTVKAEIIAEFLAAQEAAKQQ</sequence>
<evidence type="ECO:0000313" key="1">
    <source>
        <dbReference type="EMBL" id="MBU3875687.1"/>
    </source>
</evidence>
<comment type="caution">
    <text evidence="1">The sequence shown here is derived from an EMBL/GenBank/DDBJ whole genome shotgun (WGS) entry which is preliminary data.</text>
</comment>
<dbReference type="Proteomes" id="UP000723714">
    <property type="component" value="Unassembled WGS sequence"/>
</dbReference>
<organism evidence="1 2">
    <name type="scientific">Faecalicatena faecalis</name>
    <dbReference type="NCBI Taxonomy" id="2726362"/>
    <lineage>
        <taxon>Bacteria</taxon>
        <taxon>Bacillati</taxon>
        <taxon>Bacillota</taxon>
        <taxon>Clostridia</taxon>
        <taxon>Lachnospirales</taxon>
        <taxon>Lachnospiraceae</taxon>
        <taxon>Faecalicatena</taxon>
    </lineage>
</organism>